<name>A0ABT0G1L5_9ACTN</name>
<dbReference type="EMBL" id="JAKRKC020000002">
    <property type="protein sequence ID" value="MCK2218486.1"/>
    <property type="molecule type" value="Genomic_DNA"/>
</dbReference>
<reference evidence="8 9" key="1">
    <citation type="submission" date="2022-04" db="EMBL/GenBank/DDBJ databases">
        <title>Genome draft of Actinomadura sp. ATCC 31491.</title>
        <authorList>
            <person name="Shi X."/>
            <person name="Du Y."/>
        </authorList>
    </citation>
    <scope>NUCLEOTIDE SEQUENCE [LARGE SCALE GENOMIC DNA]</scope>
    <source>
        <strain evidence="8 9">ATCC 31491</strain>
    </source>
</reference>
<evidence type="ECO:0000256" key="2">
    <source>
        <dbReference type="ARBA" id="ARBA00005297"/>
    </source>
</evidence>
<feature type="domain" description="Chorismate-utilising enzyme C-terminal" evidence="7">
    <location>
        <begin position="126"/>
        <end position="371"/>
    </location>
</feature>
<dbReference type="Pfam" id="PF00425">
    <property type="entry name" value="Chorismate_bind"/>
    <property type="match status" value="1"/>
</dbReference>
<dbReference type="SUPFAM" id="SSF56322">
    <property type="entry name" value="ADC synthase"/>
    <property type="match status" value="1"/>
</dbReference>
<comment type="caution">
    <text evidence="8">The sequence shown here is derived from an EMBL/GenBank/DDBJ whole genome shotgun (WGS) entry which is preliminary data.</text>
</comment>
<sequence length="382" mass="39095">MSIGDFLFASPRGTLRARGVRRAVPPACDGGTLAERAANALRACPGDQQSDGPSDRTGIGPGGGDGGGDGDGQGAAIVAGAVPFAADADPCLFVPREIRRTTTPPPAPRPGRAIVPPDARYVPTADAYAEMVRRAVARVRAGDLDKVVLARSLAVPYAGRTEPLVAAMSAGNPDGYTFAVGLPGGRLLFGVSPELLVSRRGRAVAARPMAGSAPRDSDPRELLASAKDRHEHALVVQAVAAALAPYCDELSVPECPTPVAAGPLWHLATAVSGRLADPATTSLTLATSLHPTPAVCGTPTGEALRLVGELEPFDRGFYTGLVGWQDPAGDGEWVICLRCALADGRALTFYAGAGIVAGSDPAAELAETDVKLSTALGVLVRH</sequence>
<dbReference type="Proteomes" id="UP001317259">
    <property type="component" value="Unassembled WGS sequence"/>
</dbReference>
<dbReference type="InterPro" id="IPR004561">
    <property type="entry name" value="IsoChor_synthase"/>
</dbReference>
<organism evidence="8 9">
    <name type="scientific">Actinomadura luzonensis</name>
    <dbReference type="NCBI Taxonomy" id="2805427"/>
    <lineage>
        <taxon>Bacteria</taxon>
        <taxon>Bacillati</taxon>
        <taxon>Actinomycetota</taxon>
        <taxon>Actinomycetes</taxon>
        <taxon>Streptosporangiales</taxon>
        <taxon>Thermomonosporaceae</taxon>
        <taxon>Actinomadura</taxon>
    </lineage>
</organism>
<dbReference type="InterPro" id="IPR015890">
    <property type="entry name" value="Chorismate_C"/>
</dbReference>
<evidence type="ECO:0000313" key="9">
    <source>
        <dbReference type="Proteomes" id="UP001317259"/>
    </source>
</evidence>
<evidence type="ECO:0000256" key="1">
    <source>
        <dbReference type="ARBA" id="ARBA00000799"/>
    </source>
</evidence>
<dbReference type="RefSeq" id="WP_242380915.1">
    <property type="nucleotide sequence ID" value="NZ_JAKRKC020000002.1"/>
</dbReference>
<keyword evidence="9" id="KW-1185">Reference proteome</keyword>
<proteinExistence type="inferred from homology"/>
<keyword evidence="4 8" id="KW-0413">Isomerase</keyword>
<dbReference type="PANTHER" id="PTHR42839:SF2">
    <property type="entry name" value="ISOCHORISMATE SYNTHASE ENTC"/>
    <property type="match status" value="1"/>
</dbReference>
<dbReference type="Gene3D" id="3.60.120.10">
    <property type="entry name" value="Anthranilate synthase"/>
    <property type="match status" value="1"/>
</dbReference>
<dbReference type="GO" id="GO:0008909">
    <property type="term" value="F:isochorismate synthase activity"/>
    <property type="evidence" value="ECO:0007669"/>
    <property type="project" value="UniProtKB-EC"/>
</dbReference>
<evidence type="ECO:0000256" key="5">
    <source>
        <dbReference type="ARBA" id="ARBA00041564"/>
    </source>
</evidence>
<dbReference type="PANTHER" id="PTHR42839">
    <property type="entry name" value="ISOCHORISMATE SYNTHASE ENTC"/>
    <property type="match status" value="1"/>
</dbReference>
<protein>
    <recommendedName>
        <fullName evidence="3">isochorismate synthase</fullName>
        <ecNumber evidence="3">5.4.4.2</ecNumber>
    </recommendedName>
    <alternativeName>
        <fullName evidence="5">Isochorismate mutase</fullName>
    </alternativeName>
</protein>
<gene>
    <name evidence="8" type="ORF">MF672_032520</name>
</gene>
<dbReference type="NCBIfam" id="TIGR00543">
    <property type="entry name" value="isochor_syn"/>
    <property type="match status" value="1"/>
</dbReference>
<comment type="similarity">
    <text evidence="2">Belongs to the isochorismate synthase family.</text>
</comment>
<evidence type="ECO:0000256" key="6">
    <source>
        <dbReference type="SAM" id="MobiDB-lite"/>
    </source>
</evidence>
<feature type="region of interest" description="Disordered" evidence="6">
    <location>
        <begin position="44"/>
        <end position="74"/>
    </location>
</feature>
<evidence type="ECO:0000259" key="7">
    <source>
        <dbReference type="Pfam" id="PF00425"/>
    </source>
</evidence>
<feature type="compositionally biased region" description="Gly residues" evidence="6">
    <location>
        <begin position="59"/>
        <end position="73"/>
    </location>
</feature>
<comment type="catalytic activity">
    <reaction evidence="1">
        <text>chorismate = isochorismate</text>
        <dbReference type="Rhea" id="RHEA:18985"/>
        <dbReference type="ChEBI" id="CHEBI:29748"/>
        <dbReference type="ChEBI" id="CHEBI:29780"/>
        <dbReference type="EC" id="5.4.4.2"/>
    </reaction>
</comment>
<dbReference type="EC" id="5.4.4.2" evidence="3"/>
<evidence type="ECO:0000256" key="4">
    <source>
        <dbReference type="ARBA" id="ARBA00023235"/>
    </source>
</evidence>
<accession>A0ABT0G1L5</accession>
<evidence type="ECO:0000313" key="8">
    <source>
        <dbReference type="EMBL" id="MCK2218486.1"/>
    </source>
</evidence>
<evidence type="ECO:0000256" key="3">
    <source>
        <dbReference type="ARBA" id="ARBA00012824"/>
    </source>
</evidence>
<dbReference type="InterPro" id="IPR005801">
    <property type="entry name" value="ADC_synthase"/>
</dbReference>